<accession>A0A4R4EA06</accession>
<dbReference type="EMBL" id="SKFH01000001">
    <property type="protein sequence ID" value="TCZ74941.1"/>
    <property type="molecule type" value="Genomic_DNA"/>
</dbReference>
<dbReference type="Proteomes" id="UP000295164">
    <property type="component" value="Unassembled WGS sequence"/>
</dbReference>
<gene>
    <name evidence="1" type="ORF">E0486_01145</name>
</gene>
<sequence length="268" mass="29903">MKKLILIALIAAVAASCRSTKKIGVALAKKDSAQVGQTNSGHNDSLALIQRTLEGLRSHRIDFNSFTAKINVDYKDATNKNQNLNANLRMIRDSAIWISATGFMGIEGMRALITKDSVKILNKLDKVYTARSMAYLQEVTDMPLDLTTMQNLLVGNPIFFDSATSYARNSGTLTLLSVGTWFKHLLALNEGDGSISRSKIDDVDPSSNRTADITYSDYELKNGVRFATKRQIILSEAKKLSVKMDFRQYAFNEEVSFPFNVPKNYKRQ</sequence>
<dbReference type="InterPro" id="IPR025634">
    <property type="entry name" value="DUF4292"/>
</dbReference>
<dbReference type="Pfam" id="PF14125">
    <property type="entry name" value="DUF4292"/>
    <property type="match status" value="1"/>
</dbReference>
<dbReference type="RefSeq" id="WP_131850296.1">
    <property type="nucleotide sequence ID" value="NZ_SKFH01000001.1"/>
</dbReference>
<name>A0A4R4EA06_9BACT</name>
<dbReference type="PROSITE" id="PS51257">
    <property type="entry name" value="PROKAR_LIPOPROTEIN"/>
    <property type="match status" value="1"/>
</dbReference>
<keyword evidence="2" id="KW-1185">Reference proteome</keyword>
<reference evidence="1 2" key="1">
    <citation type="submission" date="2019-03" db="EMBL/GenBank/DDBJ databases">
        <authorList>
            <person name="Kim M.K.M."/>
        </authorList>
    </citation>
    <scope>NUCLEOTIDE SEQUENCE [LARGE SCALE GENOMIC DNA]</scope>
    <source>
        <strain evidence="1 2">17J68-15</strain>
    </source>
</reference>
<evidence type="ECO:0000313" key="1">
    <source>
        <dbReference type="EMBL" id="TCZ74941.1"/>
    </source>
</evidence>
<proteinExistence type="predicted"/>
<dbReference type="AlphaFoldDB" id="A0A4R4EA06"/>
<organism evidence="1 2">
    <name type="scientific">Flaviaesturariibacter aridisoli</name>
    <dbReference type="NCBI Taxonomy" id="2545761"/>
    <lineage>
        <taxon>Bacteria</taxon>
        <taxon>Pseudomonadati</taxon>
        <taxon>Bacteroidota</taxon>
        <taxon>Chitinophagia</taxon>
        <taxon>Chitinophagales</taxon>
        <taxon>Chitinophagaceae</taxon>
        <taxon>Flaviaestuariibacter</taxon>
    </lineage>
</organism>
<protein>
    <submittedName>
        <fullName evidence="1">DUF4292 domain-containing protein</fullName>
    </submittedName>
</protein>
<dbReference type="Gene3D" id="2.50.20.10">
    <property type="entry name" value="Lipoprotein localisation LolA/LolB/LppX"/>
    <property type="match status" value="1"/>
</dbReference>
<dbReference type="OrthoDB" id="849114at2"/>
<evidence type="ECO:0000313" key="2">
    <source>
        <dbReference type="Proteomes" id="UP000295164"/>
    </source>
</evidence>
<comment type="caution">
    <text evidence="1">The sequence shown here is derived from an EMBL/GenBank/DDBJ whole genome shotgun (WGS) entry which is preliminary data.</text>
</comment>